<evidence type="ECO:0000256" key="4">
    <source>
        <dbReference type="ARBA" id="ARBA00023172"/>
    </source>
</evidence>
<dbReference type="AlphaFoldDB" id="A0A328WM62"/>
<evidence type="ECO:0000256" key="2">
    <source>
        <dbReference type="ARBA" id="ARBA00022908"/>
    </source>
</evidence>
<dbReference type="PROSITE" id="PS51900">
    <property type="entry name" value="CB"/>
    <property type="match status" value="1"/>
</dbReference>
<dbReference type="InterPro" id="IPR013762">
    <property type="entry name" value="Integrase-like_cat_sf"/>
</dbReference>
<dbReference type="InterPro" id="IPR050090">
    <property type="entry name" value="Tyrosine_recombinase_XerCD"/>
</dbReference>
<keyword evidence="4" id="KW-0233">DNA recombination</keyword>
<keyword evidence="9" id="KW-1185">Reference proteome</keyword>
<dbReference type="InterPro" id="IPR004107">
    <property type="entry name" value="Integrase_SAM-like_N"/>
</dbReference>
<dbReference type="InterPro" id="IPR002104">
    <property type="entry name" value="Integrase_catalytic"/>
</dbReference>
<dbReference type="PROSITE" id="PS51898">
    <property type="entry name" value="TYR_RECOMBINASE"/>
    <property type="match status" value="1"/>
</dbReference>
<evidence type="ECO:0000313" key="9">
    <source>
        <dbReference type="Proteomes" id="UP000249518"/>
    </source>
</evidence>
<keyword evidence="3 5" id="KW-0238">DNA-binding</keyword>
<dbReference type="OrthoDB" id="9801717at2"/>
<evidence type="ECO:0000256" key="1">
    <source>
        <dbReference type="ARBA" id="ARBA00008857"/>
    </source>
</evidence>
<dbReference type="Pfam" id="PF00589">
    <property type="entry name" value="Phage_integrase"/>
    <property type="match status" value="1"/>
</dbReference>
<dbReference type="Gene3D" id="1.10.150.130">
    <property type="match status" value="1"/>
</dbReference>
<accession>A0A328WM62</accession>
<feature type="domain" description="Core-binding (CB)" evidence="7">
    <location>
        <begin position="292"/>
        <end position="370"/>
    </location>
</feature>
<dbReference type="InterPro" id="IPR011010">
    <property type="entry name" value="DNA_brk_join_enz"/>
</dbReference>
<reference evidence="8 9" key="1">
    <citation type="submission" date="2018-06" db="EMBL/GenBank/DDBJ databases">
        <title>Genomic Encyclopedia of Type Strains, Phase III (KMG-III): the genomes of soil and plant-associated and newly described type strains.</title>
        <authorList>
            <person name="Whitman W."/>
        </authorList>
    </citation>
    <scope>NUCLEOTIDE SEQUENCE [LARGE SCALE GENOMIC DNA]</scope>
    <source>
        <strain evidence="8 9">CGMCC 1.12504</strain>
    </source>
</reference>
<dbReference type="GO" id="GO:0003677">
    <property type="term" value="F:DNA binding"/>
    <property type="evidence" value="ECO:0007669"/>
    <property type="project" value="UniProtKB-UniRule"/>
</dbReference>
<dbReference type="PANTHER" id="PTHR30349:SF64">
    <property type="entry name" value="PROPHAGE INTEGRASE INTD-RELATED"/>
    <property type="match status" value="1"/>
</dbReference>
<proteinExistence type="inferred from homology"/>
<dbReference type="InterPro" id="IPR010998">
    <property type="entry name" value="Integrase_recombinase_N"/>
</dbReference>
<evidence type="ECO:0000313" key="8">
    <source>
        <dbReference type="EMBL" id="RAR47331.1"/>
    </source>
</evidence>
<evidence type="ECO:0000256" key="3">
    <source>
        <dbReference type="ARBA" id="ARBA00023125"/>
    </source>
</evidence>
<name>A0A328WM62_9FLAO</name>
<organism evidence="8 9">
    <name type="scientific">Flavobacterium lacus</name>
    <dbReference type="NCBI Taxonomy" id="1353778"/>
    <lineage>
        <taxon>Bacteria</taxon>
        <taxon>Pseudomonadati</taxon>
        <taxon>Bacteroidota</taxon>
        <taxon>Flavobacteriia</taxon>
        <taxon>Flavobacteriales</taxon>
        <taxon>Flavobacteriaceae</taxon>
        <taxon>Flavobacterium</taxon>
    </lineage>
</organism>
<evidence type="ECO:0000256" key="5">
    <source>
        <dbReference type="PROSITE-ProRule" id="PRU01248"/>
    </source>
</evidence>
<dbReference type="InterPro" id="IPR044068">
    <property type="entry name" value="CB"/>
</dbReference>
<dbReference type="SUPFAM" id="SSF56349">
    <property type="entry name" value="DNA breaking-rejoining enzymes"/>
    <property type="match status" value="1"/>
</dbReference>
<dbReference type="Pfam" id="PF13495">
    <property type="entry name" value="Phage_int_SAM_4"/>
    <property type="match status" value="1"/>
</dbReference>
<feature type="domain" description="Tyr recombinase" evidence="6">
    <location>
        <begin position="387"/>
        <end position="560"/>
    </location>
</feature>
<protein>
    <submittedName>
        <fullName evidence="8">Site-specific recombinase XerD</fullName>
    </submittedName>
</protein>
<dbReference type="GO" id="GO:0006310">
    <property type="term" value="P:DNA recombination"/>
    <property type="evidence" value="ECO:0007669"/>
    <property type="project" value="UniProtKB-KW"/>
</dbReference>
<comment type="caution">
    <text evidence="8">The sequence shown here is derived from an EMBL/GenBank/DDBJ whole genome shotgun (WGS) entry which is preliminary data.</text>
</comment>
<evidence type="ECO:0000259" key="6">
    <source>
        <dbReference type="PROSITE" id="PS51898"/>
    </source>
</evidence>
<keyword evidence="2" id="KW-0229">DNA integration</keyword>
<evidence type="ECO:0000259" key="7">
    <source>
        <dbReference type="PROSITE" id="PS51900"/>
    </source>
</evidence>
<dbReference type="Proteomes" id="UP000249518">
    <property type="component" value="Unassembled WGS sequence"/>
</dbReference>
<sequence length="575" mass="66353">MTLTIRKIEHRGAVRIGLFFEKNYAIQQQVKTIGACYSNTLKCWYIDYTVEAYKALKTVFPNFIIAQPVAGEISSRDLPPIAKSELQLGLTTSLNKPEHSTNETSLAQKLRLELLPNLGKYWVFKIRYVQAVVNQLKLVKGVYWHSTYKVYMAMRNPKVKEALERILEVTAFFPEDYLEKEVVFEGKSIVLRVHQEDSKWMEVYVPAILVIREKVKRLSMARYSKVRSCYLLPATPQVYDALLLHFEPNRILISSELPEGYLHKRNVVNRKQLDLSQTKSRLFEQVPEAAHVYVSGMVDMLLALNYSSSTLRTYSHSFLQFLRDHGYRNPKEISYQETVKYLSSLMERGLSAASGHSMVNALLFYYQQVLHIPGYELKLPRPKKEKKLPSVLTMEECLQIFRVVDNPKHKLLLLIGYGAGLRVSEIVTLEWRDILFSEHKIHIRNAKGKKDRMVMLPYSIVSSLEYYRSLYQTKKYVFEGQFAGEPYSVGSVQAVMRDALKKSGLEKRATVHTLRHSFATHLLENGTDIRYIQQFLGHSSIKTTTIYTHISASAVNKIESPLDRLTADSYKKKLD</sequence>
<dbReference type="RefSeq" id="WP_112086343.1">
    <property type="nucleotide sequence ID" value="NZ_QLSV01000009.1"/>
</dbReference>
<dbReference type="EMBL" id="QLSV01000009">
    <property type="protein sequence ID" value="RAR47331.1"/>
    <property type="molecule type" value="Genomic_DNA"/>
</dbReference>
<dbReference type="GO" id="GO:0015074">
    <property type="term" value="P:DNA integration"/>
    <property type="evidence" value="ECO:0007669"/>
    <property type="project" value="UniProtKB-KW"/>
</dbReference>
<dbReference type="PANTHER" id="PTHR30349">
    <property type="entry name" value="PHAGE INTEGRASE-RELATED"/>
    <property type="match status" value="1"/>
</dbReference>
<comment type="similarity">
    <text evidence="1">Belongs to the 'phage' integrase family.</text>
</comment>
<gene>
    <name evidence="8" type="ORF">B0I10_1094</name>
</gene>
<dbReference type="Gene3D" id="1.10.443.10">
    <property type="entry name" value="Intergrase catalytic core"/>
    <property type="match status" value="1"/>
</dbReference>